<evidence type="ECO:0000313" key="4">
    <source>
        <dbReference type="Proteomes" id="UP001283361"/>
    </source>
</evidence>
<organism evidence="3 4">
    <name type="scientific">Elysia crispata</name>
    <name type="common">lettuce slug</name>
    <dbReference type="NCBI Taxonomy" id="231223"/>
    <lineage>
        <taxon>Eukaryota</taxon>
        <taxon>Metazoa</taxon>
        <taxon>Spiralia</taxon>
        <taxon>Lophotrochozoa</taxon>
        <taxon>Mollusca</taxon>
        <taxon>Gastropoda</taxon>
        <taxon>Heterobranchia</taxon>
        <taxon>Euthyneura</taxon>
        <taxon>Panpulmonata</taxon>
        <taxon>Sacoglossa</taxon>
        <taxon>Placobranchoidea</taxon>
        <taxon>Plakobranchidae</taxon>
        <taxon>Elysia</taxon>
    </lineage>
</organism>
<proteinExistence type="predicted"/>
<keyword evidence="2" id="KW-1133">Transmembrane helix</keyword>
<feature type="transmembrane region" description="Helical" evidence="2">
    <location>
        <begin position="62"/>
        <end position="86"/>
    </location>
</feature>
<dbReference type="Proteomes" id="UP001283361">
    <property type="component" value="Unassembled WGS sequence"/>
</dbReference>
<feature type="non-terminal residue" evidence="3">
    <location>
        <position position="1"/>
    </location>
</feature>
<feature type="compositionally biased region" description="Polar residues" evidence="1">
    <location>
        <begin position="189"/>
        <end position="200"/>
    </location>
</feature>
<protein>
    <submittedName>
        <fullName evidence="3">Uncharacterized protein</fullName>
    </submittedName>
</protein>
<feature type="compositionally biased region" description="Polar residues" evidence="1">
    <location>
        <begin position="208"/>
        <end position="220"/>
    </location>
</feature>
<accession>A0AAE0YW97</accession>
<feature type="region of interest" description="Disordered" evidence="1">
    <location>
        <begin position="179"/>
        <end position="220"/>
    </location>
</feature>
<evidence type="ECO:0000256" key="2">
    <source>
        <dbReference type="SAM" id="Phobius"/>
    </source>
</evidence>
<gene>
    <name evidence="3" type="ORF">RRG08_019133</name>
</gene>
<name>A0AAE0YW97_9GAST</name>
<reference evidence="3" key="1">
    <citation type="journal article" date="2023" name="G3 (Bethesda)">
        <title>A reference genome for the long-term kleptoplast-retaining sea slug Elysia crispata morphotype clarki.</title>
        <authorList>
            <person name="Eastman K.E."/>
            <person name="Pendleton A.L."/>
            <person name="Shaikh M.A."/>
            <person name="Suttiyut T."/>
            <person name="Ogas R."/>
            <person name="Tomko P."/>
            <person name="Gavelis G."/>
            <person name="Widhalm J.R."/>
            <person name="Wisecaver J.H."/>
        </authorList>
    </citation>
    <scope>NUCLEOTIDE SEQUENCE</scope>
    <source>
        <strain evidence="3">ECLA1</strain>
    </source>
</reference>
<dbReference type="Gene3D" id="1.20.140.150">
    <property type="match status" value="1"/>
</dbReference>
<feature type="transmembrane region" description="Helical" evidence="2">
    <location>
        <begin position="98"/>
        <end position="121"/>
    </location>
</feature>
<evidence type="ECO:0000313" key="3">
    <source>
        <dbReference type="EMBL" id="KAK3758212.1"/>
    </source>
</evidence>
<sequence>TEYVDQTRSWYDKSGKKNTKVNRYVEVVHYTSCHEANYCNMTWFEDIEFSKVPSLFFVARAFIIPSFITGIICIVIYIFKITILVVRPSWRRLHIKAAYLTFAAIAGMSAGIGVIVFATMLEKESFEILWAPILPGIGAGLYLLIALGGYLSWRNHSTDEEFDDKSEISDRLSGIYEFSASGKGHPTAGPSSSRKANTTHVHGKKYQRSMSQQSGRSDVV</sequence>
<dbReference type="AlphaFoldDB" id="A0AAE0YW97"/>
<dbReference type="EMBL" id="JAWDGP010005288">
    <property type="protein sequence ID" value="KAK3758212.1"/>
    <property type="molecule type" value="Genomic_DNA"/>
</dbReference>
<keyword evidence="2" id="KW-0472">Membrane</keyword>
<keyword evidence="4" id="KW-1185">Reference proteome</keyword>
<evidence type="ECO:0000256" key="1">
    <source>
        <dbReference type="SAM" id="MobiDB-lite"/>
    </source>
</evidence>
<feature type="transmembrane region" description="Helical" evidence="2">
    <location>
        <begin position="133"/>
        <end position="153"/>
    </location>
</feature>
<comment type="caution">
    <text evidence="3">The sequence shown here is derived from an EMBL/GenBank/DDBJ whole genome shotgun (WGS) entry which is preliminary data.</text>
</comment>
<keyword evidence="2" id="KW-0812">Transmembrane</keyword>